<name>K0RZM0_THAOC</name>
<evidence type="ECO:0000313" key="2">
    <source>
        <dbReference type="Proteomes" id="UP000266841"/>
    </source>
</evidence>
<accession>K0RZM0</accession>
<dbReference type="AlphaFoldDB" id="K0RZM0"/>
<proteinExistence type="predicted"/>
<sequence>MAASTPLDDAEIAAALGLGDSADRVYAKYAPAIRMVGEVGSTGAYAYGRSDAPGGGGGGGKAWAEA</sequence>
<keyword evidence="2" id="KW-1185">Reference proteome</keyword>
<evidence type="ECO:0000313" key="1">
    <source>
        <dbReference type="EMBL" id="EJK58525.1"/>
    </source>
</evidence>
<dbReference type="Proteomes" id="UP000266841">
    <property type="component" value="Unassembled WGS sequence"/>
</dbReference>
<feature type="non-terminal residue" evidence="1">
    <location>
        <position position="66"/>
    </location>
</feature>
<reference evidence="1 2" key="1">
    <citation type="journal article" date="2012" name="Genome Biol.">
        <title>Genome and low-iron response of an oceanic diatom adapted to chronic iron limitation.</title>
        <authorList>
            <person name="Lommer M."/>
            <person name="Specht M."/>
            <person name="Roy A.S."/>
            <person name="Kraemer L."/>
            <person name="Andreson R."/>
            <person name="Gutowska M.A."/>
            <person name="Wolf J."/>
            <person name="Bergner S.V."/>
            <person name="Schilhabel M.B."/>
            <person name="Klostermeier U.C."/>
            <person name="Beiko R.G."/>
            <person name="Rosenstiel P."/>
            <person name="Hippler M."/>
            <person name="Laroche J."/>
        </authorList>
    </citation>
    <scope>NUCLEOTIDE SEQUENCE [LARGE SCALE GENOMIC DNA]</scope>
    <source>
        <strain evidence="1 2">CCMP1005</strain>
    </source>
</reference>
<gene>
    <name evidence="1" type="ORF">THAOC_21351</name>
</gene>
<organism evidence="1 2">
    <name type="scientific">Thalassiosira oceanica</name>
    <name type="common">Marine diatom</name>
    <dbReference type="NCBI Taxonomy" id="159749"/>
    <lineage>
        <taxon>Eukaryota</taxon>
        <taxon>Sar</taxon>
        <taxon>Stramenopiles</taxon>
        <taxon>Ochrophyta</taxon>
        <taxon>Bacillariophyta</taxon>
        <taxon>Coscinodiscophyceae</taxon>
        <taxon>Thalassiosirophycidae</taxon>
        <taxon>Thalassiosirales</taxon>
        <taxon>Thalassiosiraceae</taxon>
        <taxon>Thalassiosira</taxon>
    </lineage>
</organism>
<comment type="caution">
    <text evidence="1">The sequence shown here is derived from an EMBL/GenBank/DDBJ whole genome shotgun (WGS) entry which is preliminary data.</text>
</comment>
<protein>
    <submittedName>
        <fullName evidence="1">Uncharacterized protein</fullName>
    </submittedName>
</protein>
<dbReference type="EMBL" id="AGNL01024993">
    <property type="protein sequence ID" value="EJK58525.1"/>
    <property type="molecule type" value="Genomic_DNA"/>
</dbReference>